<evidence type="ECO:0000256" key="1">
    <source>
        <dbReference type="ARBA" id="ARBA00038232"/>
    </source>
</evidence>
<dbReference type="InterPro" id="IPR009057">
    <property type="entry name" value="Homeodomain-like_sf"/>
</dbReference>
<dbReference type="EMBL" id="PKKJ01000018">
    <property type="protein sequence ID" value="PKY65661.1"/>
    <property type="molecule type" value="Genomic_DNA"/>
</dbReference>
<feature type="region of interest" description="Disordered" evidence="2">
    <location>
        <begin position="106"/>
        <end position="137"/>
    </location>
</feature>
<protein>
    <recommendedName>
        <fullName evidence="3">Insertion element IS150 protein InsJ-like helix-turn-helix domain-containing protein</fullName>
    </recommendedName>
</protein>
<proteinExistence type="inferred from homology"/>
<dbReference type="InterPro" id="IPR055247">
    <property type="entry name" value="InsJ-like_HTH"/>
</dbReference>
<evidence type="ECO:0000313" key="6">
    <source>
        <dbReference type="EMBL" id="PKY66115.1"/>
    </source>
</evidence>
<dbReference type="Pfam" id="PF13518">
    <property type="entry name" value="HTH_28"/>
    <property type="match status" value="1"/>
</dbReference>
<name>A0A2I1I3H9_9ACTO</name>
<organism evidence="5 7">
    <name type="scientific">Schaalia turicensis</name>
    <dbReference type="NCBI Taxonomy" id="131111"/>
    <lineage>
        <taxon>Bacteria</taxon>
        <taxon>Bacillati</taxon>
        <taxon>Actinomycetota</taxon>
        <taxon>Actinomycetes</taxon>
        <taxon>Actinomycetales</taxon>
        <taxon>Actinomycetaceae</taxon>
        <taxon>Schaalia</taxon>
    </lineage>
</organism>
<evidence type="ECO:0000313" key="4">
    <source>
        <dbReference type="EMBL" id="PKY65546.1"/>
    </source>
</evidence>
<accession>A0A2I1I3H9</accession>
<dbReference type="OrthoDB" id="3267704at2"/>
<evidence type="ECO:0000313" key="5">
    <source>
        <dbReference type="EMBL" id="PKY65661.1"/>
    </source>
</evidence>
<dbReference type="AlphaFoldDB" id="A0A2I1I3H9"/>
<reference evidence="5 7" key="1">
    <citation type="submission" date="2017-12" db="EMBL/GenBank/DDBJ databases">
        <title>Phylogenetic diversity of female urinary microbiome.</title>
        <authorList>
            <person name="Thomas-White K."/>
            <person name="Wolfe A.J."/>
        </authorList>
    </citation>
    <scope>NUCLEOTIDE SEQUENCE [LARGE SCALE GENOMIC DNA]</scope>
    <source>
        <strain evidence="5 7">UMB0250</strain>
    </source>
</reference>
<sequence>MHPRSTLTYEQRAVLVGLFEQGFGYKSAARQVGVGKKPARNLYDRWQIRGSVVLVRKPDTSVYPFEVKRDAVLRFLAGESRGSIAKDLGLSRPDLVRKWARIYEQQGEDGLRPKPKGRPAKSGSKPSKPLSETEQLRRQVEYLQAENAYLKALRDLMRKEQ</sequence>
<comment type="caution">
    <text evidence="5">The sequence shown here is derived from an EMBL/GenBank/DDBJ whole genome shotgun (WGS) entry which is preliminary data.</text>
</comment>
<gene>
    <name evidence="6" type="ORF">CYJ25_05940</name>
    <name evidence="5" type="ORF">CYJ25_08385</name>
    <name evidence="4" type="ORF">CYJ25_09090</name>
</gene>
<dbReference type="InterPro" id="IPR052057">
    <property type="entry name" value="IS150/IS1296_orfA-like"/>
</dbReference>
<dbReference type="PANTHER" id="PTHR33795:SF1">
    <property type="entry name" value="INSERTION ELEMENT IS150 PROTEIN INSJ"/>
    <property type="match status" value="1"/>
</dbReference>
<dbReference type="Proteomes" id="UP000234545">
    <property type="component" value="Unassembled WGS sequence"/>
</dbReference>
<dbReference type="EMBL" id="PKKJ01000036">
    <property type="protein sequence ID" value="PKY65546.1"/>
    <property type="molecule type" value="Genomic_DNA"/>
</dbReference>
<evidence type="ECO:0000256" key="2">
    <source>
        <dbReference type="SAM" id="MobiDB-lite"/>
    </source>
</evidence>
<dbReference type="EMBL" id="PKKJ01000006">
    <property type="protein sequence ID" value="PKY66115.1"/>
    <property type="molecule type" value="Genomic_DNA"/>
</dbReference>
<feature type="domain" description="Insertion element IS150 protein InsJ-like helix-turn-helix" evidence="3">
    <location>
        <begin position="68"/>
        <end position="119"/>
    </location>
</feature>
<comment type="similarity">
    <text evidence="1">Belongs to the IS150/IS1296 orfA family.</text>
</comment>
<evidence type="ECO:0000313" key="7">
    <source>
        <dbReference type="Proteomes" id="UP000234545"/>
    </source>
</evidence>
<dbReference type="SUPFAM" id="SSF46689">
    <property type="entry name" value="Homeodomain-like"/>
    <property type="match status" value="1"/>
</dbReference>
<dbReference type="RefSeq" id="WP_101628269.1">
    <property type="nucleotide sequence ID" value="NZ_PKKJ01000018.1"/>
</dbReference>
<evidence type="ECO:0000259" key="3">
    <source>
        <dbReference type="Pfam" id="PF13518"/>
    </source>
</evidence>
<dbReference type="PANTHER" id="PTHR33795">
    <property type="entry name" value="INSERTION ELEMENT IS150 PROTEIN INSJ"/>
    <property type="match status" value="1"/>
</dbReference>